<sequence>MKTWVTIFIAAAVATSAAEEEPRRTGTGPEVLPKEQKGPAGDLPSDELLKELRKKKGLEPKVVKFKPQGYSLAELSQFVGDGERFVMLPKGCVIHCPEGMSERIMAKPQGRMMVWSEFLVANRNWITTREVTMPQVRGEAAIAEADRKSFAAAGKMVIATFRGNPVTVLTPPTLVEKTQ</sequence>
<feature type="region of interest" description="Disordered" evidence="1">
    <location>
        <begin position="16"/>
        <end position="45"/>
    </location>
</feature>
<accession>A0ABT3GA61</accession>
<dbReference type="EMBL" id="JAPDDR010000012">
    <property type="protein sequence ID" value="MCW1916100.1"/>
    <property type="molecule type" value="Genomic_DNA"/>
</dbReference>
<reference evidence="2" key="1">
    <citation type="submission" date="2022-10" db="EMBL/GenBank/DDBJ databases">
        <title>Luteolibacter sp. GHJ8, whole genome shotgun sequencing project.</title>
        <authorList>
            <person name="Zhao G."/>
            <person name="Shen L."/>
        </authorList>
    </citation>
    <scope>NUCLEOTIDE SEQUENCE</scope>
    <source>
        <strain evidence="2">GHJ8</strain>
    </source>
</reference>
<dbReference type="Proteomes" id="UP001165653">
    <property type="component" value="Unassembled WGS sequence"/>
</dbReference>
<proteinExistence type="predicted"/>
<dbReference type="RefSeq" id="WP_264515667.1">
    <property type="nucleotide sequence ID" value="NZ_JAPDDR010000012.1"/>
</dbReference>
<evidence type="ECO:0000313" key="2">
    <source>
        <dbReference type="EMBL" id="MCW1916100.1"/>
    </source>
</evidence>
<comment type="caution">
    <text evidence="2">The sequence shown here is derived from an EMBL/GenBank/DDBJ whole genome shotgun (WGS) entry which is preliminary data.</text>
</comment>
<name>A0ABT3GA61_9BACT</name>
<evidence type="ECO:0000313" key="3">
    <source>
        <dbReference type="Proteomes" id="UP001165653"/>
    </source>
</evidence>
<evidence type="ECO:0000256" key="1">
    <source>
        <dbReference type="SAM" id="MobiDB-lite"/>
    </source>
</evidence>
<protein>
    <submittedName>
        <fullName evidence="2">Uncharacterized protein</fullName>
    </submittedName>
</protein>
<keyword evidence="3" id="KW-1185">Reference proteome</keyword>
<gene>
    <name evidence="2" type="ORF">OJ996_21100</name>
</gene>
<organism evidence="2 3">
    <name type="scientific">Luteolibacter rhizosphaerae</name>
    <dbReference type="NCBI Taxonomy" id="2989719"/>
    <lineage>
        <taxon>Bacteria</taxon>
        <taxon>Pseudomonadati</taxon>
        <taxon>Verrucomicrobiota</taxon>
        <taxon>Verrucomicrobiia</taxon>
        <taxon>Verrucomicrobiales</taxon>
        <taxon>Verrucomicrobiaceae</taxon>
        <taxon>Luteolibacter</taxon>
    </lineage>
</organism>